<dbReference type="PANTHER" id="PTHR43351:SF2">
    <property type="entry name" value="L(+)-TARTRATE DEHYDRATASE SUBUNIT BETA-RELATED"/>
    <property type="match status" value="1"/>
</dbReference>
<accession>A0A2V2N6T5</accession>
<sequence>MKHLKTPLGDEILDLKAGDVVTLSGTVYTARDEAHMRIQEEGFPFNPDGAVIYHCGPVISDNRIVVAGPTTSARMNKLTGFMLDAGVRGLIGKGGMSAQVRNELKGRAVYFAFTGGCANLAAACMTLTGVHYKDLGMAEAVWEIKLDKLPLTVAMDAHGGDLFAVVDEHAHEVFQGMYPTSTTEI</sequence>
<dbReference type="RefSeq" id="WP_109939596.1">
    <property type="nucleotide sequence ID" value="NZ_CP176366.1"/>
</dbReference>
<evidence type="ECO:0000313" key="5">
    <source>
        <dbReference type="Proteomes" id="UP000245934"/>
    </source>
</evidence>
<dbReference type="GO" id="GO:0004333">
    <property type="term" value="F:fumarate hydratase activity"/>
    <property type="evidence" value="ECO:0007669"/>
    <property type="project" value="UniProtKB-EC"/>
</dbReference>
<dbReference type="Pfam" id="PF05683">
    <property type="entry name" value="Fumerase_C"/>
    <property type="match status" value="1"/>
</dbReference>
<dbReference type="AlphaFoldDB" id="A0A2V2N6T5"/>
<protein>
    <submittedName>
        <fullName evidence="4">Fumarate hydratase</fullName>
        <ecNumber evidence="4">4.2.1.2</ecNumber>
    </submittedName>
</protein>
<dbReference type="EMBL" id="QGMZ01000007">
    <property type="protein sequence ID" value="PWR75782.1"/>
    <property type="molecule type" value="Genomic_DNA"/>
</dbReference>
<dbReference type="NCBIfam" id="TIGR00723">
    <property type="entry name" value="ttdB_fumA_fumB"/>
    <property type="match status" value="1"/>
</dbReference>
<dbReference type="Proteomes" id="UP000245934">
    <property type="component" value="Unassembled WGS sequence"/>
</dbReference>
<dbReference type="EC" id="4.2.1.2" evidence="4"/>
<dbReference type="InterPro" id="IPR036660">
    <property type="entry name" value="Fe-S_hydroAse_TtdB_cat_sf"/>
</dbReference>
<evidence type="ECO:0000259" key="3">
    <source>
        <dbReference type="Pfam" id="PF05683"/>
    </source>
</evidence>
<keyword evidence="5" id="KW-1185">Reference proteome</keyword>
<evidence type="ECO:0000313" key="4">
    <source>
        <dbReference type="EMBL" id="PWR75782.1"/>
    </source>
</evidence>
<dbReference type="InterPro" id="IPR004647">
    <property type="entry name" value="Fe-S_hydro-lyase_TtdB-typ_cat"/>
</dbReference>
<dbReference type="PANTHER" id="PTHR43351">
    <property type="entry name" value="L(+)-TARTRATE DEHYDRATASE SUBUNIT BETA"/>
    <property type="match status" value="1"/>
</dbReference>
<dbReference type="GeneID" id="97609915"/>
<dbReference type="OrthoDB" id="34134at2157"/>
<feature type="domain" description="Fe-S hydro-lyase tartrate dehydratase beta-type catalytic" evidence="3">
    <location>
        <begin position="10"/>
        <end position="164"/>
    </location>
</feature>
<organism evidence="4 5">
    <name type="scientific">Methanospirillum stamsii</name>
    <dbReference type="NCBI Taxonomy" id="1277351"/>
    <lineage>
        <taxon>Archaea</taxon>
        <taxon>Methanobacteriati</taxon>
        <taxon>Methanobacteriota</taxon>
        <taxon>Stenosarchaea group</taxon>
        <taxon>Methanomicrobia</taxon>
        <taxon>Methanomicrobiales</taxon>
        <taxon>Methanospirillaceae</taxon>
        <taxon>Methanospirillum</taxon>
    </lineage>
</organism>
<comment type="caution">
    <text evidence="4">The sequence shown here is derived from an EMBL/GenBank/DDBJ whole genome shotgun (WGS) entry which is preliminary data.</text>
</comment>
<evidence type="ECO:0000256" key="2">
    <source>
        <dbReference type="ARBA" id="ARBA00023239"/>
    </source>
</evidence>
<comment type="similarity">
    <text evidence="1">Belongs to the class-I fumarase family.</text>
</comment>
<name>A0A2V2N6T5_9EURY</name>
<gene>
    <name evidence="4" type="ORF">DLD82_02805</name>
</gene>
<keyword evidence="2 4" id="KW-0456">Lyase</keyword>
<dbReference type="Gene3D" id="3.20.130.10">
    <property type="entry name" value="Fe-S hydro-lyase, tartrate dehydratase beta-type, catalytic domain"/>
    <property type="match status" value="1"/>
</dbReference>
<dbReference type="SUPFAM" id="SSF117457">
    <property type="entry name" value="FumA C-terminal domain-like"/>
    <property type="match status" value="1"/>
</dbReference>
<reference evidence="4 5" key="1">
    <citation type="submission" date="2018-05" db="EMBL/GenBank/DDBJ databases">
        <title>Draft genome of Methanospirillum stamsii Pt1.</title>
        <authorList>
            <person name="Dueholm M.S."/>
            <person name="Nielsen P.H."/>
            <person name="Bakmann L.F."/>
            <person name="Otzen D.E."/>
        </authorList>
    </citation>
    <scope>NUCLEOTIDE SEQUENCE [LARGE SCALE GENOMIC DNA]</scope>
    <source>
        <strain evidence="4 5">Pt1</strain>
    </source>
</reference>
<evidence type="ECO:0000256" key="1">
    <source>
        <dbReference type="ARBA" id="ARBA00008876"/>
    </source>
</evidence>
<proteinExistence type="inferred from homology"/>